<evidence type="ECO:0000256" key="8">
    <source>
        <dbReference type="SAM" id="Phobius"/>
    </source>
</evidence>
<dbReference type="AlphaFoldDB" id="A0AAE1KH77"/>
<gene>
    <name evidence="9" type="ORF">Pcinc_019869</name>
</gene>
<comment type="caution">
    <text evidence="9">The sequence shown here is derived from an EMBL/GenBank/DDBJ whole genome shotgun (WGS) entry which is preliminary data.</text>
</comment>
<proteinExistence type="predicted"/>
<dbReference type="PANTHER" id="PTHR18945">
    <property type="entry name" value="NEUROTRANSMITTER GATED ION CHANNEL"/>
    <property type="match status" value="1"/>
</dbReference>
<evidence type="ECO:0000256" key="4">
    <source>
        <dbReference type="ARBA" id="ARBA00022475"/>
    </source>
</evidence>
<evidence type="ECO:0000256" key="3">
    <source>
        <dbReference type="ARBA" id="ARBA00022448"/>
    </source>
</evidence>
<evidence type="ECO:0000256" key="5">
    <source>
        <dbReference type="ARBA" id="ARBA00023065"/>
    </source>
</evidence>
<dbReference type="InterPro" id="IPR006201">
    <property type="entry name" value="Neur_channel"/>
</dbReference>
<organism evidence="9 10">
    <name type="scientific">Petrolisthes cinctipes</name>
    <name type="common">Flat porcelain crab</name>
    <dbReference type="NCBI Taxonomy" id="88211"/>
    <lineage>
        <taxon>Eukaryota</taxon>
        <taxon>Metazoa</taxon>
        <taxon>Ecdysozoa</taxon>
        <taxon>Arthropoda</taxon>
        <taxon>Crustacea</taxon>
        <taxon>Multicrustacea</taxon>
        <taxon>Malacostraca</taxon>
        <taxon>Eumalacostraca</taxon>
        <taxon>Eucarida</taxon>
        <taxon>Decapoda</taxon>
        <taxon>Pleocyemata</taxon>
        <taxon>Anomura</taxon>
        <taxon>Galatheoidea</taxon>
        <taxon>Porcellanidae</taxon>
        <taxon>Petrolisthes</taxon>
    </lineage>
</organism>
<dbReference type="Proteomes" id="UP001286313">
    <property type="component" value="Unassembled WGS sequence"/>
</dbReference>
<evidence type="ECO:0000256" key="2">
    <source>
        <dbReference type="ARBA" id="ARBA00004236"/>
    </source>
</evidence>
<protein>
    <submittedName>
        <fullName evidence="9">Uncharacterized protein</fullName>
    </submittedName>
</protein>
<evidence type="ECO:0000256" key="6">
    <source>
        <dbReference type="ARBA" id="ARBA00023136"/>
    </source>
</evidence>
<evidence type="ECO:0000256" key="7">
    <source>
        <dbReference type="ARBA" id="ARBA00023303"/>
    </source>
</evidence>
<sequence length="243" mass="28483">MVQKLHYSGVFACSFDVFYYPFDTQQCYLQLQLSVRRELVKFSSDLARVVYIEDRKLPAYILKDIRINIMEVGTNETRYSTLNVEFVLDRRWKVIVLTVYLPTAMLQLVGYTTLYVNVALMDVRMTVSLTTLLVLYTLFSNTSDALPITAYVKLIDVWFFFCIFLLFFIIVVHTVVEHMVNLSENQKFTQVLPYDPRRTMEKSVRPSAPEAEKLLFACRYIIVPGIIFLFNIIYWGLVFTKSF</sequence>
<dbReference type="InterPro" id="IPR036734">
    <property type="entry name" value="Neur_chan_lig-bd_sf"/>
</dbReference>
<keyword evidence="8" id="KW-1133">Transmembrane helix</keyword>
<keyword evidence="7" id="KW-0407">Ion channel</keyword>
<dbReference type="Gene3D" id="1.20.58.390">
    <property type="entry name" value="Neurotransmitter-gated ion-channel transmembrane domain"/>
    <property type="match status" value="1"/>
</dbReference>
<dbReference type="InterPro" id="IPR006028">
    <property type="entry name" value="GABAA/Glycine_rcpt"/>
</dbReference>
<dbReference type="SUPFAM" id="SSF63712">
    <property type="entry name" value="Nicotinic receptor ligand binding domain-like"/>
    <property type="match status" value="1"/>
</dbReference>
<dbReference type="InterPro" id="IPR038050">
    <property type="entry name" value="Neuro_actylchol_rec"/>
</dbReference>
<evidence type="ECO:0000313" key="10">
    <source>
        <dbReference type="Proteomes" id="UP001286313"/>
    </source>
</evidence>
<dbReference type="InterPro" id="IPR018000">
    <property type="entry name" value="Neurotransmitter_ion_chnl_CS"/>
</dbReference>
<evidence type="ECO:0000256" key="1">
    <source>
        <dbReference type="ARBA" id="ARBA00004141"/>
    </source>
</evidence>
<comment type="subcellular location">
    <subcellularLocation>
        <location evidence="2">Cell membrane</location>
    </subcellularLocation>
    <subcellularLocation>
        <location evidence="1">Membrane</location>
        <topology evidence="1">Multi-pass membrane protein</topology>
    </subcellularLocation>
</comment>
<dbReference type="GO" id="GO:0005230">
    <property type="term" value="F:extracellular ligand-gated monoatomic ion channel activity"/>
    <property type="evidence" value="ECO:0007669"/>
    <property type="project" value="InterPro"/>
</dbReference>
<keyword evidence="10" id="KW-1185">Reference proteome</keyword>
<accession>A0AAE1KH77</accession>
<feature type="transmembrane region" description="Helical" evidence="8">
    <location>
        <begin position="118"/>
        <end position="139"/>
    </location>
</feature>
<keyword evidence="8" id="KW-0812">Transmembrane</keyword>
<keyword evidence="5" id="KW-0406">Ion transport</keyword>
<keyword evidence="4" id="KW-1003">Cell membrane</keyword>
<name>A0AAE1KH77_PETCI</name>
<feature type="transmembrane region" description="Helical" evidence="8">
    <location>
        <begin position="151"/>
        <end position="176"/>
    </location>
</feature>
<dbReference type="GO" id="GO:0004888">
    <property type="term" value="F:transmembrane signaling receptor activity"/>
    <property type="evidence" value="ECO:0007669"/>
    <property type="project" value="InterPro"/>
</dbReference>
<dbReference type="PROSITE" id="PS00236">
    <property type="entry name" value="NEUROTR_ION_CHANNEL"/>
    <property type="match status" value="1"/>
</dbReference>
<dbReference type="PRINTS" id="PR00253">
    <property type="entry name" value="GABAARECEPTR"/>
</dbReference>
<dbReference type="Gene3D" id="2.70.170.10">
    <property type="entry name" value="Neurotransmitter-gated ion-channel ligand-binding domain"/>
    <property type="match status" value="1"/>
</dbReference>
<reference evidence="9" key="1">
    <citation type="submission" date="2023-10" db="EMBL/GenBank/DDBJ databases">
        <title>Genome assemblies of two species of porcelain crab, Petrolisthes cinctipes and Petrolisthes manimaculis (Anomura: Porcellanidae).</title>
        <authorList>
            <person name="Angst P."/>
        </authorList>
    </citation>
    <scope>NUCLEOTIDE SEQUENCE</scope>
    <source>
        <strain evidence="9">PB745_01</strain>
        <tissue evidence="9">Gill</tissue>
    </source>
</reference>
<dbReference type="InterPro" id="IPR036719">
    <property type="entry name" value="Neuro-gated_channel_TM_sf"/>
</dbReference>
<dbReference type="GO" id="GO:0005886">
    <property type="term" value="C:plasma membrane"/>
    <property type="evidence" value="ECO:0007669"/>
    <property type="project" value="UniProtKB-SubCell"/>
</dbReference>
<keyword evidence="3" id="KW-0813">Transport</keyword>
<dbReference type="SUPFAM" id="SSF90112">
    <property type="entry name" value="Neurotransmitter-gated ion-channel transmembrane pore"/>
    <property type="match status" value="1"/>
</dbReference>
<evidence type="ECO:0000313" key="9">
    <source>
        <dbReference type="EMBL" id="KAK3875271.1"/>
    </source>
</evidence>
<keyword evidence="6 8" id="KW-0472">Membrane</keyword>
<dbReference type="EMBL" id="JAWQEG010001992">
    <property type="protein sequence ID" value="KAK3875271.1"/>
    <property type="molecule type" value="Genomic_DNA"/>
</dbReference>
<feature type="transmembrane region" description="Helical" evidence="8">
    <location>
        <begin position="214"/>
        <end position="237"/>
    </location>
</feature>
<feature type="transmembrane region" description="Helical" evidence="8">
    <location>
        <begin position="94"/>
        <end position="112"/>
    </location>
</feature>